<dbReference type="KEGG" id="fiy:BN1229_v1_0608"/>
<evidence type="ECO:0000313" key="2">
    <source>
        <dbReference type="Proteomes" id="UP000033187"/>
    </source>
</evidence>
<protein>
    <submittedName>
        <fullName evidence="1">Uncharacterized protein</fullName>
    </submittedName>
</protein>
<gene>
    <name evidence="1" type="ORF">YBN1229_v1_0608</name>
</gene>
<dbReference type="EMBL" id="LN829119">
    <property type="protein sequence ID" value="CPR16019.1"/>
    <property type="molecule type" value="Genomic_DNA"/>
</dbReference>
<dbReference type="KEGG" id="fil:BN1229_v1_0606"/>
<keyword evidence="2" id="KW-1185">Reference proteome</keyword>
<accession>A0A0D6JAW5</accession>
<proteinExistence type="predicted"/>
<organism evidence="1 2">
    <name type="scientific">Candidatus Filomicrobium marinum</name>
    <dbReference type="NCBI Taxonomy" id="1608628"/>
    <lineage>
        <taxon>Bacteria</taxon>
        <taxon>Pseudomonadati</taxon>
        <taxon>Pseudomonadota</taxon>
        <taxon>Alphaproteobacteria</taxon>
        <taxon>Hyphomicrobiales</taxon>
        <taxon>Hyphomicrobiaceae</taxon>
        <taxon>Filomicrobium</taxon>
    </lineage>
</organism>
<dbReference type="Proteomes" id="UP000033187">
    <property type="component" value="Chromosome 1"/>
</dbReference>
<name>A0A0D6JAW5_9HYPH</name>
<reference evidence="2" key="1">
    <citation type="submission" date="2015-02" db="EMBL/GenBank/DDBJ databases">
        <authorList>
            <person name="Chooi Y.-H."/>
        </authorList>
    </citation>
    <scope>NUCLEOTIDE SEQUENCE [LARGE SCALE GENOMIC DNA]</scope>
    <source>
        <strain evidence="2">strain Y</strain>
    </source>
</reference>
<sequence length="101" mass="11088">MARTLRERFAALRASVEQRAPPVVSERGKSKRLQLRVPDELLLQLAVIKLAEGGSTNKFCEGQIAEGAAKRIAELKLRFSVDTWEAIVASAHGCWREGAGD</sequence>
<dbReference type="RefSeq" id="WP_046476480.1">
    <property type="nucleotide sequence ID" value="NZ_LN829118.1"/>
</dbReference>
<dbReference type="AlphaFoldDB" id="A0A0D6JAW5"/>
<evidence type="ECO:0000313" key="1">
    <source>
        <dbReference type="EMBL" id="CPR16019.1"/>
    </source>
</evidence>